<dbReference type="GO" id="GO:0005787">
    <property type="term" value="C:signal peptidase complex"/>
    <property type="evidence" value="ECO:0007669"/>
    <property type="project" value="InterPro"/>
</dbReference>
<dbReference type="Proteomes" id="UP000789508">
    <property type="component" value="Unassembled WGS sequence"/>
</dbReference>
<feature type="compositionally biased region" description="Basic and acidic residues" evidence="13">
    <location>
        <begin position="826"/>
        <end position="840"/>
    </location>
</feature>
<gene>
    <name evidence="16" type="ORF">ALEPTO_LOCUS363</name>
</gene>
<evidence type="ECO:0000259" key="15">
    <source>
        <dbReference type="Pfam" id="PF04821"/>
    </source>
</evidence>
<name>A0A9N8V6H1_9GLOM</name>
<feature type="coiled-coil region" evidence="12">
    <location>
        <begin position="570"/>
        <end position="608"/>
    </location>
</feature>
<evidence type="ECO:0000256" key="11">
    <source>
        <dbReference type="ARBA" id="ARBA00023306"/>
    </source>
</evidence>
<sequence>MSDLLEDEYYERHTDNHDNDNIKREEHEEMKKTYLREACLALGSREKTLLDDGQVEDVYVIGDLCKYALRNIIELIRMDRPLVITYLSNLNILEKDLFPIVTLNRNSSNKNEKNLTYGCVDLFIQMTESLQGDSNLLEEDVIDEDLIVEQKTKQLAAQEAQQRFKELFIRNPIALETVRDLLCENLEQEKWKRTKEERTEARNIIGCCLFFFRNLAGIQESSTLLDNTHKLQSQLIVLFHEKEILRLLVDIASNHKKMEDWYYLVQEIFYFIFFGVRPKDMFVDLSKKYDETFEMGRVAYYESGLTFTVHGQKPSLDPGPQLPDRGRKKFRKTKNLDEFDKTKSLTPIALNLLKETATELIDYGGLNEMIFYVKKGIEHQKAEIHPDDHVKLLYMIRFFIEMELLLINESQKPLPLRDNYNGKKNHPLSPLTSPLPLREINFNLVQSIMNINGFSFILKKLDEFREKKSWGDLHYAIECFLHMLNYIQEMNKSSYSEDKKDASALLSDIFSEAATFDMILGIVKDYKTQSLGYLQSVIEMIDVFFRLLEQYLATSHLYTRKKRVARKKKKTKAKKAKETAEQEAVSINDKTEDVQKNEEQEAKKYEYEDVEFKFESFQSRFANESMVKIYSTLLDVYDWPNTRTIQHITNMFNRIAVKCRGIGLFFKLSTLEIFNRTLIRLQKLPKSPVHLDLEDFIKFCVRQFVKAAKSDPSLFASVLLPKRRGDYILSSEEDNLPNSSRKDSIETSVLNTECFNEQEQTIQSNVEASGEQEHSVEQFNLESTGEEEQNVQSKEDSLGSQEQNYEVDPEQENGLQSNSNNINSTKPEREIEIKSREPFWKRYSKKTKHATGSKPASNDKYNSDYSDSNSNVIVGGSSKGSTIESSPPNNLDSNLSQGQSSRIIDGDDHDEDDNYEFTVNLAPIVKGTDYEDENATRVANNGLSSSLTVGIEDGNNNESSKSNKIMDIDEDNEFSISSKLIIENFKDREQLKSIYIEDEAEESEDEYKGMGGSDKEDDDDDVAELMEFINNDMNKENTDSLDVQNLFQQQILEEDQAEVARIQRDLEKGRIGKRRRNNIGGLFDDDDDSDDAEQKKRSRANYSDDDDDEKKMYSLAQRANSIFAFAMTVIFGLLGAIAFVSPYLPSSPTASINIQDMQVWIYDYGGSWHEFAFVNMDIDADLTSLFNWNTKQLFVTVVAEYESETHDVNQIVLWDSVIRSKEDANITLKQLQNKYNFHDISPSFSGLNATYSLHWDIMPHVGGLKNGQVKAVTEIKFPAPENKPSK</sequence>
<evidence type="ECO:0000256" key="7">
    <source>
        <dbReference type="ARBA" id="ARBA00022968"/>
    </source>
</evidence>
<accession>A0A9N8V6H1</accession>
<dbReference type="Pfam" id="PF04821">
    <property type="entry name" value="TIMELESS"/>
    <property type="match status" value="1"/>
</dbReference>
<evidence type="ECO:0000256" key="13">
    <source>
        <dbReference type="SAM" id="MobiDB-lite"/>
    </source>
</evidence>
<keyword evidence="4 14" id="KW-0812">Transmembrane</keyword>
<dbReference type="GO" id="GO:0003677">
    <property type="term" value="F:DNA binding"/>
    <property type="evidence" value="ECO:0007669"/>
    <property type="project" value="TreeGrafter"/>
</dbReference>
<feature type="region of interest" description="Disordered" evidence="13">
    <location>
        <begin position="764"/>
        <end position="911"/>
    </location>
</feature>
<reference evidence="16" key="1">
    <citation type="submission" date="2021-06" db="EMBL/GenBank/DDBJ databases">
        <authorList>
            <person name="Kallberg Y."/>
            <person name="Tangrot J."/>
            <person name="Rosling A."/>
        </authorList>
    </citation>
    <scope>NUCLEOTIDE SEQUENCE</scope>
    <source>
        <strain evidence="16">FL130A</strain>
    </source>
</reference>
<feature type="transmembrane region" description="Helical" evidence="14">
    <location>
        <begin position="1122"/>
        <end position="1144"/>
    </location>
</feature>
<comment type="subcellular location">
    <subcellularLocation>
        <location evidence="2">Endoplasmic reticulum membrane</location>
        <topology evidence="2">Single-pass type II membrane protein</topology>
    </subcellularLocation>
    <subcellularLocation>
        <location evidence="1">Nucleus</location>
    </subcellularLocation>
</comment>
<keyword evidence="17" id="KW-1185">Reference proteome</keyword>
<dbReference type="InterPro" id="IPR044998">
    <property type="entry name" value="Timeless"/>
</dbReference>
<dbReference type="PANTHER" id="PTHR22940:SF4">
    <property type="entry name" value="PROTEIN TIMELESS HOMOLOG"/>
    <property type="match status" value="1"/>
</dbReference>
<dbReference type="GO" id="GO:0000076">
    <property type="term" value="P:DNA replication checkpoint signaling"/>
    <property type="evidence" value="ECO:0007669"/>
    <property type="project" value="TreeGrafter"/>
</dbReference>
<evidence type="ECO:0000313" key="16">
    <source>
        <dbReference type="EMBL" id="CAG8441683.1"/>
    </source>
</evidence>
<evidence type="ECO:0000256" key="5">
    <source>
        <dbReference type="ARBA" id="ARBA00022824"/>
    </source>
</evidence>
<evidence type="ECO:0000256" key="1">
    <source>
        <dbReference type="ARBA" id="ARBA00004123"/>
    </source>
</evidence>
<evidence type="ECO:0000313" key="17">
    <source>
        <dbReference type="Proteomes" id="UP000789508"/>
    </source>
</evidence>
<dbReference type="GO" id="GO:0006465">
    <property type="term" value="P:signal peptide processing"/>
    <property type="evidence" value="ECO:0007669"/>
    <property type="project" value="InterPro"/>
</dbReference>
<keyword evidence="11" id="KW-0131">Cell cycle</keyword>
<evidence type="ECO:0000256" key="14">
    <source>
        <dbReference type="SAM" id="Phobius"/>
    </source>
</evidence>
<protein>
    <submittedName>
        <fullName evidence="16">3126_t:CDS:1</fullName>
    </submittedName>
</protein>
<feature type="region of interest" description="Disordered" evidence="13">
    <location>
        <begin position="997"/>
        <end position="1019"/>
    </location>
</feature>
<feature type="compositionally biased region" description="Basic residues" evidence="13">
    <location>
        <begin position="842"/>
        <end position="851"/>
    </location>
</feature>
<dbReference type="GO" id="GO:0006281">
    <property type="term" value="P:DNA repair"/>
    <property type="evidence" value="ECO:0007669"/>
    <property type="project" value="TreeGrafter"/>
</dbReference>
<evidence type="ECO:0000256" key="3">
    <source>
        <dbReference type="ARBA" id="ARBA00009289"/>
    </source>
</evidence>
<dbReference type="Pfam" id="PF04573">
    <property type="entry name" value="SPC22"/>
    <property type="match status" value="1"/>
</dbReference>
<dbReference type="OrthoDB" id="10261524at2759"/>
<dbReference type="GO" id="GO:0031298">
    <property type="term" value="C:replication fork protection complex"/>
    <property type="evidence" value="ECO:0007669"/>
    <property type="project" value="TreeGrafter"/>
</dbReference>
<dbReference type="PANTHER" id="PTHR22940">
    <property type="entry name" value="TIMEOUT/TIMELESS-2"/>
    <property type="match status" value="1"/>
</dbReference>
<evidence type="ECO:0000256" key="12">
    <source>
        <dbReference type="SAM" id="Coils"/>
    </source>
</evidence>
<dbReference type="InterPro" id="IPR006906">
    <property type="entry name" value="Timeless_N"/>
</dbReference>
<evidence type="ECO:0000256" key="10">
    <source>
        <dbReference type="ARBA" id="ARBA00023242"/>
    </source>
</evidence>
<dbReference type="InterPro" id="IPR007653">
    <property type="entry name" value="SPC3"/>
</dbReference>
<feature type="compositionally biased region" description="Low complexity" evidence="13">
    <location>
        <begin position="885"/>
        <end position="896"/>
    </location>
</feature>
<comment type="similarity">
    <text evidence="3">Belongs to the SPCS3 family.</text>
</comment>
<comment type="caution">
    <text evidence="16">The sequence shown here is derived from an EMBL/GenBank/DDBJ whole genome shotgun (WGS) entry which is preliminary data.</text>
</comment>
<organism evidence="16 17">
    <name type="scientific">Ambispora leptoticha</name>
    <dbReference type="NCBI Taxonomy" id="144679"/>
    <lineage>
        <taxon>Eukaryota</taxon>
        <taxon>Fungi</taxon>
        <taxon>Fungi incertae sedis</taxon>
        <taxon>Mucoromycota</taxon>
        <taxon>Glomeromycotina</taxon>
        <taxon>Glomeromycetes</taxon>
        <taxon>Archaeosporales</taxon>
        <taxon>Ambisporaceae</taxon>
        <taxon>Ambispora</taxon>
    </lineage>
</organism>
<feature type="region of interest" description="Disordered" evidence="13">
    <location>
        <begin position="1077"/>
        <end position="1109"/>
    </location>
</feature>
<feature type="domain" description="Timeless N-terminal" evidence="15">
    <location>
        <begin position="58"/>
        <end position="286"/>
    </location>
</feature>
<evidence type="ECO:0000256" key="6">
    <source>
        <dbReference type="ARBA" id="ARBA00022880"/>
    </source>
</evidence>
<evidence type="ECO:0000256" key="4">
    <source>
        <dbReference type="ARBA" id="ARBA00022692"/>
    </source>
</evidence>
<dbReference type="GO" id="GO:0043111">
    <property type="term" value="P:replication fork arrest"/>
    <property type="evidence" value="ECO:0007669"/>
    <property type="project" value="TreeGrafter"/>
</dbReference>
<keyword evidence="9 14" id="KW-0472">Membrane</keyword>
<keyword evidence="12" id="KW-0175">Coiled coil</keyword>
<keyword evidence="10" id="KW-0539">Nucleus</keyword>
<evidence type="ECO:0000256" key="9">
    <source>
        <dbReference type="ARBA" id="ARBA00023136"/>
    </source>
</evidence>
<keyword evidence="7" id="KW-0735">Signal-anchor</keyword>
<keyword evidence="5" id="KW-0256">Endoplasmic reticulum</keyword>
<feature type="compositionally biased region" description="Polar residues" evidence="13">
    <location>
        <begin position="813"/>
        <end position="825"/>
    </location>
</feature>
<proteinExistence type="inferred from homology"/>
<feature type="compositionally biased region" description="Low complexity" evidence="13">
    <location>
        <begin position="858"/>
        <end position="871"/>
    </location>
</feature>
<evidence type="ECO:0000256" key="2">
    <source>
        <dbReference type="ARBA" id="ARBA00004648"/>
    </source>
</evidence>
<keyword evidence="8 14" id="KW-1133">Transmembrane helix</keyword>
<dbReference type="EMBL" id="CAJVPS010000020">
    <property type="protein sequence ID" value="CAG8441683.1"/>
    <property type="molecule type" value="Genomic_DNA"/>
</dbReference>
<evidence type="ECO:0000256" key="8">
    <source>
        <dbReference type="ARBA" id="ARBA00022989"/>
    </source>
</evidence>
<keyword evidence="6" id="KW-0236">DNA replication inhibitor</keyword>